<feature type="domain" description="Response regulatory" evidence="4">
    <location>
        <begin position="2"/>
        <end position="121"/>
    </location>
</feature>
<dbReference type="Pfam" id="PF00072">
    <property type="entry name" value="Response_reg"/>
    <property type="match status" value="1"/>
</dbReference>
<comment type="caution">
    <text evidence="6">The sequence shown here is derived from an EMBL/GenBank/DDBJ whole genome shotgun (WGS) entry which is preliminary data.</text>
</comment>
<dbReference type="SMART" id="SM00448">
    <property type="entry name" value="REC"/>
    <property type="match status" value="1"/>
</dbReference>
<comment type="function">
    <text evidence="2">May play the central regulatory role in sporulation. It may be an element of the effector pathway responsible for the activation of sporulation genes in response to nutritional stress. Spo0A may act in concert with spo0H (a sigma factor) to control the expression of some genes that are critical to the sporulation process.</text>
</comment>
<name>A0A9D1KYH4_9FIRM</name>
<protein>
    <recommendedName>
        <fullName evidence="1">Stage 0 sporulation protein A homolog</fullName>
    </recommendedName>
</protein>
<dbReference type="GO" id="GO:0000156">
    <property type="term" value="F:phosphorelay response regulator activity"/>
    <property type="evidence" value="ECO:0007669"/>
    <property type="project" value="InterPro"/>
</dbReference>
<dbReference type="InterPro" id="IPR001789">
    <property type="entry name" value="Sig_transdc_resp-reg_receiver"/>
</dbReference>
<dbReference type="PANTHER" id="PTHR37299:SF1">
    <property type="entry name" value="STAGE 0 SPORULATION PROTEIN A HOMOLOG"/>
    <property type="match status" value="1"/>
</dbReference>
<evidence type="ECO:0000313" key="7">
    <source>
        <dbReference type="Proteomes" id="UP000824175"/>
    </source>
</evidence>
<evidence type="ECO:0000259" key="5">
    <source>
        <dbReference type="PROSITE" id="PS50930"/>
    </source>
</evidence>
<dbReference type="GO" id="GO:0003677">
    <property type="term" value="F:DNA binding"/>
    <property type="evidence" value="ECO:0007669"/>
    <property type="project" value="InterPro"/>
</dbReference>
<reference evidence="6" key="2">
    <citation type="journal article" date="2021" name="PeerJ">
        <title>Extensive microbial diversity within the chicken gut microbiome revealed by metagenomics and culture.</title>
        <authorList>
            <person name="Gilroy R."/>
            <person name="Ravi A."/>
            <person name="Getino M."/>
            <person name="Pursley I."/>
            <person name="Horton D.L."/>
            <person name="Alikhan N.F."/>
            <person name="Baker D."/>
            <person name="Gharbi K."/>
            <person name="Hall N."/>
            <person name="Watson M."/>
            <person name="Adriaenssens E.M."/>
            <person name="Foster-Nyarko E."/>
            <person name="Jarju S."/>
            <person name="Secka A."/>
            <person name="Antonio M."/>
            <person name="Oren A."/>
            <person name="Chaudhuri R.R."/>
            <person name="La Ragione R."/>
            <person name="Hildebrand F."/>
            <person name="Pallen M.J."/>
        </authorList>
    </citation>
    <scope>NUCLEOTIDE SEQUENCE</scope>
    <source>
        <strain evidence="6">CHK195-11698</strain>
    </source>
</reference>
<dbReference type="Gene3D" id="2.40.50.1020">
    <property type="entry name" value="LytTr DNA-binding domain"/>
    <property type="match status" value="1"/>
</dbReference>
<evidence type="ECO:0000313" key="6">
    <source>
        <dbReference type="EMBL" id="HIU12508.1"/>
    </source>
</evidence>
<proteinExistence type="predicted"/>
<evidence type="ECO:0000256" key="1">
    <source>
        <dbReference type="ARBA" id="ARBA00018672"/>
    </source>
</evidence>
<dbReference type="InterPro" id="IPR007492">
    <property type="entry name" value="LytTR_DNA-bd_dom"/>
</dbReference>
<dbReference type="AlphaFoldDB" id="A0A9D1KYH4"/>
<sequence length="237" mass="27867">MQIAYCEDDRLAVEKMQDMLEKYGAIHREKMQLVAYLSSEEMLFECSEHYPFDCVILDIQMDGMNGMTLAHEIRKSDPHVPILFLTTEKSYVFEGYEVNAMRYLLKPVNEEQFFLVLEEVARRKKVEQHYLLVETMDKEKVRVAVGDILYLEANGHTTRIVTTIQECMCRQSFSSLTEELNNTDMLFCHRSYFVNLKYVTRLEGNEVLMDNGDRLPVSRQKRNAFMDGLVSYYESDR</sequence>
<dbReference type="InterPro" id="IPR011006">
    <property type="entry name" value="CheY-like_superfamily"/>
</dbReference>
<dbReference type="SMART" id="SM00850">
    <property type="entry name" value="LytTR"/>
    <property type="match status" value="1"/>
</dbReference>
<dbReference type="PROSITE" id="PS50930">
    <property type="entry name" value="HTH_LYTTR"/>
    <property type="match status" value="1"/>
</dbReference>
<dbReference type="Proteomes" id="UP000824175">
    <property type="component" value="Unassembled WGS sequence"/>
</dbReference>
<dbReference type="EMBL" id="DVMJ01000002">
    <property type="protein sequence ID" value="HIU12508.1"/>
    <property type="molecule type" value="Genomic_DNA"/>
</dbReference>
<evidence type="ECO:0000259" key="4">
    <source>
        <dbReference type="PROSITE" id="PS50110"/>
    </source>
</evidence>
<dbReference type="SUPFAM" id="SSF52172">
    <property type="entry name" value="CheY-like"/>
    <property type="match status" value="1"/>
</dbReference>
<gene>
    <name evidence="6" type="ORF">IAD15_00310</name>
</gene>
<evidence type="ECO:0000256" key="2">
    <source>
        <dbReference type="ARBA" id="ARBA00024867"/>
    </source>
</evidence>
<accession>A0A9D1KYH4</accession>
<evidence type="ECO:0000256" key="3">
    <source>
        <dbReference type="PROSITE-ProRule" id="PRU00169"/>
    </source>
</evidence>
<dbReference type="Gene3D" id="3.40.50.2300">
    <property type="match status" value="1"/>
</dbReference>
<reference evidence="6" key="1">
    <citation type="submission" date="2020-10" db="EMBL/GenBank/DDBJ databases">
        <authorList>
            <person name="Gilroy R."/>
        </authorList>
    </citation>
    <scope>NUCLEOTIDE SEQUENCE</scope>
    <source>
        <strain evidence="6">CHK195-11698</strain>
    </source>
</reference>
<organism evidence="6 7">
    <name type="scientific">Candidatus Fimiplasma intestinipullorum</name>
    <dbReference type="NCBI Taxonomy" id="2840825"/>
    <lineage>
        <taxon>Bacteria</taxon>
        <taxon>Bacillati</taxon>
        <taxon>Bacillota</taxon>
        <taxon>Clostridia</taxon>
        <taxon>Eubacteriales</taxon>
        <taxon>Candidatus Fimiplasma</taxon>
    </lineage>
</organism>
<feature type="modified residue" description="4-aspartylphosphate" evidence="3">
    <location>
        <position position="58"/>
    </location>
</feature>
<keyword evidence="3" id="KW-0597">Phosphoprotein</keyword>
<dbReference type="PANTHER" id="PTHR37299">
    <property type="entry name" value="TRANSCRIPTIONAL REGULATOR-RELATED"/>
    <property type="match status" value="1"/>
</dbReference>
<dbReference type="Pfam" id="PF04397">
    <property type="entry name" value="LytTR"/>
    <property type="match status" value="1"/>
</dbReference>
<dbReference type="CDD" id="cd00156">
    <property type="entry name" value="REC"/>
    <property type="match status" value="1"/>
</dbReference>
<dbReference type="InterPro" id="IPR046947">
    <property type="entry name" value="LytR-like"/>
</dbReference>
<feature type="domain" description="HTH LytTR-type" evidence="5">
    <location>
        <begin position="131"/>
        <end position="231"/>
    </location>
</feature>
<dbReference type="PROSITE" id="PS50110">
    <property type="entry name" value="RESPONSE_REGULATORY"/>
    <property type="match status" value="1"/>
</dbReference>